<gene>
    <name evidence="1" type="ORF">ENT37_07165</name>
</gene>
<name>A0A7C4KJN9_9CHLR</name>
<comment type="caution">
    <text evidence="1">The sequence shown here is derived from an EMBL/GenBank/DDBJ whole genome shotgun (WGS) entry which is preliminary data.</text>
</comment>
<accession>A0A7C4KJN9</accession>
<reference evidence="1" key="1">
    <citation type="journal article" date="2020" name="mSystems">
        <title>Genome- and Community-Level Interaction Insights into Carbon Utilization and Element Cycling Functions of Hydrothermarchaeota in Hydrothermal Sediment.</title>
        <authorList>
            <person name="Zhou Z."/>
            <person name="Liu Y."/>
            <person name="Xu W."/>
            <person name="Pan J."/>
            <person name="Luo Z.H."/>
            <person name="Li M."/>
        </authorList>
    </citation>
    <scope>NUCLEOTIDE SEQUENCE [LARGE SCALE GENOMIC DNA]</scope>
    <source>
        <strain evidence="1">SpSt-573</strain>
    </source>
</reference>
<organism evidence="1">
    <name type="scientific">Anaerolinea thermolimosa</name>
    <dbReference type="NCBI Taxonomy" id="229919"/>
    <lineage>
        <taxon>Bacteria</taxon>
        <taxon>Bacillati</taxon>
        <taxon>Chloroflexota</taxon>
        <taxon>Anaerolineae</taxon>
        <taxon>Anaerolineales</taxon>
        <taxon>Anaerolineaceae</taxon>
        <taxon>Anaerolinea</taxon>
    </lineage>
</organism>
<evidence type="ECO:0000313" key="1">
    <source>
        <dbReference type="EMBL" id="HGS21631.1"/>
    </source>
</evidence>
<protein>
    <submittedName>
        <fullName evidence="1">Uncharacterized protein</fullName>
    </submittedName>
</protein>
<sequence length="265" mass="29976">MNHNPGIGATSDLSLRVSVGALVRVVFEHPGNGEWMLALERKATLDEKRVEVKSQPFGGAIRILNLDALHNLIGDFHFDSERSHAEQDFRIFIRPSCWPALREFCILHLSRENDAILETDPTRELTEEFADALKINLQPEQYTSKPVTTVVENQATPTENIHAKGRDTVRVYRIFEAILTSPALAHAILENSEGVSHQRMCELALEDARRGGKGRANAVFTLPLQVFAQSFQMRSHNEHNFEEHRFDETVAAILEGITVAKYQRR</sequence>
<dbReference type="EMBL" id="DSYK01000356">
    <property type="protein sequence ID" value="HGS21631.1"/>
    <property type="molecule type" value="Genomic_DNA"/>
</dbReference>
<dbReference type="AlphaFoldDB" id="A0A7C4KJN9"/>
<proteinExistence type="predicted"/>